<accession>A0A6A5R4U6</accession>
<name>A0A6A5R4U6_9PLEO</name>
<organism evidence="1 2">
    <name type="scientific">Didymella exigua CBS 183.55</name>
    <dbReference type="NCBI Taxonomy" id="1150837"/>
    <lineage>
        <taxon>Eukaryota</taxon>
        <taxon>Fungi</taxon>
        <taxon>Dikarya</taxon>
        <taxon>Ascomycota</taxon>
        <taxon>Pezizomycotina</taxon>
        <taxon>Dothideomycetes</taxon>
        <taxon>Pleosporomycetidae</taxon>
        <taxon>Pleosporales</taxon>
        <taxon>Pleosporineae</taxon>
        <taxon>Didymellaceae</taxon>
        <taxon>Didymella</taxon>
    </lineage>
</organism>
<gene>
    <name evidence="1" type="ORF">M421DRAFT_77276</name>
</gene>
<dbReference type="GeneID" id="54354974"/>
<evidence type="ECO:0000313" key="1">
    <source>
        <dbReference type="EMBL" id="KAF1922722.1"/>
    </source>
</evidence>
<protein>
    <submittedName>
        <fullName evidence="1">Uncharacterized protein</fullName>
    </submittedName>
</protein>
<keyword evidence="2" id="KW-1185">Reference proteome</keyword>
<evidence type="ECO:0000313" key="2">
    <source>
        <dbReference type="Proteomes" id="UP000800082"/>
    </source>
</evidence>
<dbReference type="EMBL" id="ML979016">
    <property type="protein sequence ID" value="KAF1922722.1"/>
    <property type="molecule type" value="Genomic_DNA"/>
</dbReference>
<sequence>MESPCIILSTEKRGSFTWKEGYEDVNDSDLETLLIISRETLYSLRSEVQARKLVLDPEQSSAVSECTEKVRKNVKNWSILERLDKKESELVDSAIKVLLSKQTTREGKCYQTFLRDVCCQCNRTLVMLCAASLGKHRIASLNAQDRTSLLQYLKQNQKALSSPALDSLAKKHQIPEKTGESSPPTRNIVANSSFKMQSLIGRGNYTHVA</sequence>
<dbReference type="AlphaFoldDB" id="A0A6A5R4U6"/>
<dbReference type="Proteomes" id="UP000800082">
    <property type="component" value="Unassembled WGS sequence"/>
</dbReference>
<proteinExistence type="predicted"/>
<dbReference type="RefSeq" id="XP_033442975.1">
    <property type="nucleotide sequence ID" value="XM_033597307.1"/>
</dbReference>
<reference evidence="1" key="1">
    <citation type="journal article" date="2020" name="Stud. Mycol.">
        <title>101 Dothideomycetes genomes: a test case for predicting lifestyles and emergence of pathogens.</title>
        <authorList>
            <person name="Haridas S."/>
            <person name="Albert R."/>
            <person name="Binder M."/>
            <person name="Bloem J."/>
            <person name="Labutti K."/>
            <person name="Salamov A."/>
            <person name="Andreopoulos B."/>
            <person name="Baker S."/>
            <person name="Barry K."/>
            <person name="Bills G."/>
            <person name="Bluhm B."/>
            <person name="Cannon C."/>
            <person name="Castanera R."/>
            <person name="Culley D."/>
            <person name="Daum C."/>
            <person name="Ezra D."/>
            <person name="Gonzalez J."/>
            <person name="Henrissat B."/>
            <person name="Kuo A."/>
            <person name="Liang C."/>
            <person name="Lipzen A."/>
            <person name="Lutzoni F."/>
            <person name="Magnuson J."/>
            <person name="Mondo S."/>
            <person name="Nolan M."/>
            <person name="Ohm R."/>
            <person name="Pangilinan J."/>
            <person name="Park H.-J."/>
            <person name="Ramirez L."/>
            <person name="Alfaro M."/>
            <person name="Sun H."/>
            <person name="Tritt A."/>
            <person name="Yoshinaga Y."/>
            <person name="Zwiers L.-H."/>
            <person name="Turgeon B."/>
            <person name="Goodwin S."/>
            <person name="Spatafora J."/>
            <person name="Crous P."/>
            <person name="Grigoriev I."/>
        </authorList>
    </citation>
    <scope>NUCLEOTIDE SEQUENCE</scope>
    <source>
        <strain evidence="1">CBS 183.55</strain>
    </source>
</reference>
<dbReference type="OrthoDB" id="5150743at2759"/>